<sequence>MYSTPVRLVLSYSLTFLAFSIGISTAIVVDKELLGAFTSQYTTPLGLGDDAAGFAILNGRIVDESNISYLQVDDTRLPLEGDIGTRNREEFASWFALQNNYNHTIPYYGITFSYINNDGDTGNYDIEALRDSLRLETSTSPQLANIQFDKKPE</sequence>
<name>A5DBA3_PICGU</name>
<dbReference type="GeneID" id="5128948"/>
<gene>
    <name evidence="1" type="ORF">PGUG_00558</name>
</gene>
<keyword evidence="2" id="KW-1185">Reference proteome</keyword>
<dbReference type="InParanoid" id="A5DBA3"/>
<organism evidence="1 2">
    <name type="scientific">Meyerozyma guilliermondii (strain ATCC 6260 / CBS 566 / DSM 6381 / JCM 1539 / NBRC 10279 / NRRL Y-324)</name>
    <name type="common">Yeast</name>
    <name type="synonym">Candida guilliermondii</name>
    <dbReference type="NCBI Taxonomy" id="294746"/>
    <lineage>
        <taxon>Eukaryota</taxon>
        <taxon>Fungi</taxon>
        <taxon>Dikarya</taxon>
        <taxon>Ascomycota</taxon>
        <taxon>Saccharomycotina</taxon>
        <taxon>Pichiomycetes</taxon>
        <taxon>Debaryomycetaceae</taxon>
        <taxon>Meyerozyma</taxon>
    </lineage>
</organism>
<dbReference type="AlphaFoldDB" id="A5DBA3"/>
<dbReference type="HOGENOM" id="CLU_1713971_0_0_1"/>
<proteinExistence type="predicted"/>
<evidence type="ECO:0000313" key="1">
    <source>
        <dbReference type="EMBL" id="EDK36460.2"/>
    </source>
</evidence>
<accession>A5DBA3</accession>
<dbReference type="EMBL" id="CH408155">
    <property type="protein sequence ID" value="EDK36460.2"/>
    <property type="molecule type" value="Genomic_DNA"/>
</dbReference>
<reference evidence="1 2" key="1">
    <citation type="journal article" date="2009" name="Nature">
        <title>Evolution of pathogenicity and sexual reproduction in eight Candida genomes.</title>
        <authorList>
            <person name="Butler G."/>
            <person name="Rasmussen M.D."/>
            <person name="Lin M.F."/>
            <person name="Santos M.A."/>
            <person name="Sakthikumar S."/>
            <person name="Munro C.A."/>
            <person name="Rheinbay E."/>
            <person name="Grabherr M."/>
            <person name="Forche A."/>
            <person name="Reedy J.L."/>
            <person name="Agrafioti I."/>
            <person name="Arnaud M.B."/>
            <person name="Bates S."/>
            <person name="Brown A.J."/>
            <person name="Brunke S."/>
            <person name="Costanzo M.C."/>
            <person name="Fitzpatrick D.A."/>
            <person name="de Groot P.W."/>
            <person name="Harris D."/>
            <person name="Hoyer L.L."/>
            <person name="Hube B."/>
            <person name="Klis F.M."/>
            <person name="Kodira C."/>
            <person name="Lennard N."/>
            <person name="Logue M.E."/>
            <person name="Martin R."/>
            <person name="Neiman A.M."/>
            <person name="Nikolaou E."/>
            <person name="Quail M.A."/>
            <person name="Quinn J."/>
            <person name="Santos M.C."/>
            <person name="Schmitzberger F.F."/>
            <person name="Sherlock G."/>
            <person name="Shah P."/>
            <person name="Silverstein K.A."/>
            <person name="Skrzypek M.S."/>
            <person name="Soll D."/>
            <person name="Staggs R."/>
            <person name="Stansfield I."/>
            <person name="Stumpf M.P."/>
            <person name="Sudbery P.E."/>
            <person name="Srikantha T."/>
            <person name="Zeng Q."/>
            <person name="Berman J."/>
            <person name="Berriman M."/>
            <person name="Heitman J."/>
            <person name="Gow N.A."/>
            <person name="Lorenz M.C."/>
            <person name="Birren B.W."/>
            <person name="Kellis M."/>
            <person name="Cuomo C.A."/>
        </authorList>
    </citation>
    <scope>NUCLEOTIDE SEQUENCE [LARGE SCALE GENOMIC DNA]</scope>
    <source>
        <strain evidence="2">ATCC 6260 / CBS 566 / DSM 6381 / JCM 1539 / NBRC 10279 / NRRL Y-324</strain>
    </source>
</reference>
<dbReference type="VEuPathDB" id="FungiDB:PGUG_00558"/>
<dbReference type="RefSeq" id="XP_001487181.2">
    <property type="nucleotide sequence ID" value="XM_001487131.1"/>
</dbReference>
<evidence type="ECO:0000313" key="2">
    <source>
        <dbReference type="Proteomes" id="UP000001997"/>
    </source>
</evidence>
<dbReference type="KEGG" id="pgu:PGUG_00558"/>
<dbReference type="Proteomes" id="UP000001997">
    <property type="component" value="Unassembled WGS sequence"/>
</dbReference>
<protein>
    <submittedName>
        <fullName evidence="1">Uncharacterized protein</fullName>
    </submittedName>
</protein>